<protein>
    <submittedName>
        <fullName evidence="1">Uncharacterized protein</fullName>
    </submittedName>
</protein>
<reference evidence="1 2" key="1">
    <citation type="submission" date="2014-03" db="EMBL/GenBank/DDBJ databases">
        <title>Draft genome of the hookworm Oesophagostomum dentatum.</title>
        <authorList>
            <person name="Mitreva M."/>
        </authorList>
    </citation>
    <scope>NUCLEOTIDE SEQUENCE [LARGE SCALE GENOMIC DNA]</scope>
    <source>
        <strain evidence="1 2">OD-Hann</strain>
    </source>
</reference>
<sequence>MYERVLDEGQIARDIVDAIRSTTDAPLSSCIEAARSCMAVMAPFIQVEAFSRIQAAVDSYTVKVDDCYDYRLLSEMEERLTPLFKEKYELSYSSEQDDDILVKHLQMFSSCALKTDPQVVTYLISTDDYQLVDHLINIYQMLKTDPQVVTYLISTDDYQLVDHLINIYQMLNVTAAGAPYMSAGLLAYRVYTIPDPTTHSPRARIKTTLYV</sequence>
<proteinExistence type="predicted"/>
<dbReference type="OrthoDB" id="445362at2759"/>
<evidence type="ECO:0000313" key="2">
    <source>
        <dbReference type="Proteomes" id="UP000053660"/>
    </source>
</evidence>
<gene>
    <name evidence="1" type="ORF">OESDEN_05191</name>
</gene>
<organism evidence="1 2">
    <name type="scientific">Oesophagostomum dentatum</name>
    <name type="common">Nodular worm</name>
    <dbReference type="NCBI Taxonomy" id="61180"/>
    <lineage>
        <taxon>Eukaryota</taxon>
        <taxon>Metazoa</taxon>
        <taxon>Ecdysozoa</taxon>
        <taxon>Nematoda</taxon>
        <taxon>Chromadorea</taxon>
        <taxon>Rhabditida</taxon>
        <taxon>Rhabditina</taxon>
        <taxon>Rhabditomorpha</taxon>
        <taxon>Strongyloidea</taxon>
        <taxon>Strongylidae</taxon>
        <taxon>Oesophagostomum</taxon>
    </lineage>
</organism>
<accession>A0A0B1THI2</accession>
<name>A0A0B1THI2_OESDE</name>
<dbReference type="Proteomes" id="UP000053660">
    <property type="component" value="Unassembled WGS sequence"/>
</dbReference>
<keyword evidence="2" id="KW-1185">Reference proteome</keyword>
<dbReference type="EMBL" id="KN550168">
    <property type="protein sequence ID" value="KHJ94875.1"/>
    <property type="molecule type" value="Genomic_DNA"/>
</dbReference>
<dbReference type="AlphaFoldDB" id="A0A0B1THI2"/>
<evidence type="ECO:0000313" key="1">
    <source>
        <dbReference type="EMBL" id="KHJ94875.1"/>
    </source>
</evidence>